<accession>A0A6G9HN02</accession>
<sequence>MTVVTTADTSQLYALAARHGLKLHGPLTVNELGLDYLSLSLPA</sequence>
<dbReference type="AlphaFoldDB" id="A0A6G9HN02"/>
<organism evidence="1">
    <name type="scientific">Klebsiella pneumoniae</name>
    <dbReference type="NCBI Taxonomy" id="573"/>
    <lineage>
        <taxon>Bacteria</taxon>
        <taxon>Pseudomonadati</taxon>
        <taxon>Pseudomonadota</taxon>
        <taxon>Gammaproteobacteria</taxon>
        <taxon>Enterobacterales</taxon>
        <taxon>Enterobacteriaceae</taxon>
        <taxon>Klebsiella/Raoultella group</taxon>
        <taxon>Klebsiella</taxon>
        <taxon>Klebsiella pneumoniae complex</taxon>
    </lineage>
</organism>
<proteinExistence type="predicted"/>
<name>A0A6G9HN02_KLEPN</name>
<protein>
    <submittedName>
        <fullName evidence="1">MphA</fullName>
    </submittedName>
</protein>
<geneLocation type="plasmid" evidence="1">
    <name>pK230_KPC</name>
</geneLocation>
<dbReference type="EMBL" id="MK312246">
    <property type="protein sequence ID" value="QIQ11845.1"/>
    <property type="molecule type" value="Genomic_DNA"/>
</dbReference>
<evidence type="ECO:0000313" key="1">
    <source>
        <dbReference type="EMBL" id="QIQ11845.1"/>
    </source>
</evidence>
<reference evidence="1" key="1">
    <citation type="submission" date="2018-12" db="EMBL/GenBank/DDBJ databases">
        <authorList>
            <person name="Feng Y."/>
        </authorList>
    </citation>
    <scope>NUCLEOTIDE SEQUENCE</scope>
    <source>
        <strain evidence="1">K230</strain>
        <plasmid evidence="1">pK230_KPC</plasmid>
    </source>
</reference>
<keyword evidence="1" id="KW-0614">Plasmid</keyword>